<protein>
    <submittedName>
        <fullName evidence="1">Uncharacterized protein</fullName>
    </submittedName>
</protein>
<dbReference type="AlphaFoldDB" id="A0A7J8F101"/>
<dbReference type="EMBL" id="JACASE010000008">
    <property type="protein sequence ID" value="KAF6441241.1"/>
    <property type="molecule type" value="Genomic_DNA"/>
</dbReference>
<gene>
    <name evidence="1" type="ORF">HJG63_012384</name>
</gene>
<organism evidence="1 2">
    <name type="scientific">Rousettus aegyptiacus</name>
    <name type="common">Egyptian fruit bat</name>
    <name type="synonym">Pteropus aegyptiacus</name>
    <dbReference type="NCBI Taxonomy" id="9407"/>
    <lineage>
        <taxon>Eukaryota</taxon>
        <taxon>Metazoa</taxon>
        <taxon>Chordata</taxon>
        <taxon>Craniata</taxon>
        <taxon>Vertebrata</taxon>
        <taxon>Euteleostomi</taxon>
        <taxon>Mammalia</taxon>
        <taxon>Eutheria</taxon>
        <taxon>Laurasiatheria</taxon>
        <taxon>Chiroptera</taxon>
        <taxon>Yinpterochiroptera</taxon>
        <taxon>Pteropodoidea</taxon>
        <taxon>Pteropodidae</taxon>
        <taxon>Rousettinae</taxon>
        <taxon>Rousettus</taxon>
    </lineage>
</organism>
<reference evidence="1 2" key="1">
    <citation type="journal article" date="2020" name="Nature">
        <title>Six reference-quality genomes reveal evolution of bat adaptations.</title>
        <authorList>
            <person name="Jebb D."/>
            <person name="Huang Z."/>
            <person name="Pippel M."/>
            <person name="Hughes G.M."/>
            <person name="Lavrichenko K."/>
            <person name="Devanna P."/>
            <person name="Winkler S."/>
            <person name="Jermiin L.S."/>
            <person name="Skirmuntt E.C."/>
            <person name="Katzourakis A."/>
            <person name="Burkitt-Gray L."/>
            <person name="Ray D.A."/>
            <person name="Sullivan K.A.M."/>
            <person name="Roscito J.G."/>
            <person name="Kirilenko B.M."/>
            <person name="Davalos L.M."/>
            <person name="Corthals A.P."/>
            <person name="Power M.L."/>
            <person name="Jones G."/>
            <person name="Ransome R.D."/>
            <person name="Dechmann D.K.N."/>
            <person name="Locatelli A.G."/>
            <person name="Puechmaille S.J."/>
            <person name="Fedrigo O."/>
            <person name="Jarvis E.D."/>
            <person name="Hiller M."/>
            <person name="Vernes S.C."/>
            <person name="Myers E.W."/>
            <person name="Teeling E.C."/>
        </authorList>
    </citation>
    <scope>NUCLEOTIDE SEQUENCE [LARGE SCALE GENOMIC DNA]</scope>
    <source>
        <strain evidence="1">MRouAeg1</strain>
        <tissue evidence="1">Muscle</tissue>
    </source>
</reference>
<proteinExistence type="predicted"/>
<accession>A0A7J8F101</accession>
<comment type="caution">
    <text evidence="1">The sequence shown here is derived from an EMBL/GenBank/DDBJ whole genome shotgun (WGS) entry which is preliminary data.</text>
</comment>
<sequence>MQLKQWPQFFLWEALELGWTFKVVLIVANAPTHLCISYQPIIGHWLSLREGIILGEVVSCSQGQFPLNHIVDLSVANSPSSWGMSTSFLKRRSQKSATASTTGHSDPLASSGNFASSENNFSVVLVTLVSYENKEVLMG</sequence>
<name>A0A7J8F101_ROUAE</name>
<evidence type="ECO:0000313" key="1">
    <source>
        <dbReference type="EMBL" id="KAF6441241.1"/>
    </source>
</evidence>
<dbReference type="Proteomes" id="UP000593571">
    <property type="component" value="Unassembled WGS sequence"/>
</dbReference>
<keyword evidence="2" id="KW-1185">Reference proteome</keyword>
<evidence type="ECO:0000313" key="2">
    <source>
        <dbReference type="Proteomes" id="UP000593571"/>
    </source>
</evidence>